<name>A0A0F7LAV5_9VIRU</name>
<proteinExistence type="predicted"/>
<evidence type="ECO:0000313" key="1">
    <source>
        <dbReference type="EMBL" id="AKH48703.1"/>
    </source>
</evidence>
<accession>A0A0F7LAV5</accession>
<sequence>MFLRYCLKSLPKALNAIASIMFLIRFSYPFGIVPPNNSLICVISPFESLSTLDILLSTFLSSLSG</sequence>
<protein>
    <submittedName>
        <fullName evidence="1">Uncharacterized protein</fullName>
    </submittedName>
</protein>
<reference evidence="1" key="2">
    <citation type="submission" date="2015-03" db="EMBL/GenBank/DDBJ databases">
        <authorList>
            <person name="Chow C.-E.T."/>
            <person name="Winget D.M."/>
            <person name="White R.A.III."/>
            <person name="Hallam S.J."/>
            <person name="Suttle C.A."/>
        </authorList>
    </citation>
    <scope>NUCLEOTIDE SEQUENCE</scope>
    <source>
        <strain evidence="1">Oxic3_2</strain>
    </source>
</reference>
<dbReference type="EMBL" id="KR029608">
    <property type="protein sequence ID" value="AKH48703.1"/>
    <property type="molecule type" value="Genomic_DNA"/>
</dbReference>
<reference evidence="1" key="1">
    <citation type="journal article" date="2015" name="Front. Microbiol.">
        <title>Combining genomic sequencing methods to explore viral diversity and reveal potential virus-host interactions.</title>
        <authorList>
            <person name="Chow C.E."/>
            <person name="Winget D.M."/>
            <person name="White R.A.III."/>
            <person name="Hallam S.J."/>
            <person name="Suttle C.A."/>
        </authorList>
    </citation>
    <scope>NUCLEOTIDE SEQUENCE</scope>
    <source>
        <strain evidence="1">Oxic3_2</strain>
    </source>
</reference>
<organism evidence="1">
    <name type="scientific">uncultured marine virus</name>
    <dbReference type="NCBI Taxonomy" id="186617"/>
    <lineage>
        <taxon>Viruses</taxon>
        <taxon>environmental samples</taxon>
    </lineage>
</organism>